<evidence type="ECO:0000313" key="2">
    <source>
        <dbReference type="Proteomes" id="UP000225947"/>
    </source>
</evidence>
<proteinExistence type="predicted"/>
<dbReference type="EMBL" id="KU935715">
    <property type="protein sequence ID" value="AND75389.1"/>
    <property type="molecule type" value="Genomic_DNA"/>
</dbReference>
<protein>
    <submittedName>
        <fullName evidence="1">Uncharacterized protein</fullName>
    </submittedName>
</protein>
<reference evidence="2" key="1">
    <citation type="submission" date="2016-03" db="EMBL/GenBank/DDBJ databases">
        <title>Characterization of Acinetobacter baumannii phage vB_AbaM_ME3.</title>
        <authorList>
            <person name="Buttimer C.T.H."/>
            <person name="Elbreki M."/>
            <person name="Coffey A."/>
        </authorList>
    </citation>
    <scope>NUCLEOTIDE SEQUENCE [LARGE SCALE GENOMIC DNA]</scope>
</reference>
<sequence length="63" mass="7438">MIRPVSRINYIRFRIGTSNMLLNPEHFESILQGKILHRLGAADYQFLHNVDEEIMEIEIYGFS</sequence>
<dbReference type="Proteomes" id="UP000225947">
    <property type="component" value="Segment"/>
</dbReference>
<organism evidence="1 2">
    <name type="scientific">Acinetobacter phage vB_AbaM_ME3</name>
    <dbReference type="NCBI Taxonomy" id="1837876"/>
    <lineage>
        <taxon>Viruses</taxon>
        <taxon>Duplodnaviria</taxon>
        <taxon>Heunggongvirae</taxon>
        <taxon>Uroviricota</taxon>
        <taxon>Caudoviricetes</taxon>
        <taxon>Metrivirus</taxon>
        <taxon>Metrivirus ME3</taxon>
    </lineage>
</organism>
<gene>
    <name evidence="1" type="ORF">ME3_228</name>
</gene>
<accession>A0A172Q0R6</accession>
<evidence type="ECO:0000313" key="1">
    <source>
        <dbReference type="EMBL" id="AND75389.1"/>
    </source>
</evidence>
<name>A0A172Q0R6_9CAUD</name>
<keyword evidence="2" id="KW-1185">Reference proteome</keyword>